<evidence type="ECO:0000256" key="1">
    <source>
        <dbReference type="SAM" id="Phobius"/>
    </source>
</evidence>
<feature type="domain" description="Small nuclear ribonucleoprotein Prp3 C-terminal" evidence="2">
    <location>
        <begin position="162"/>
        <end position="225"/>
    </location>
</feature>
<dbReference type="InterPro" id="IPR017359">
    <property type="entry name" value="Phi-like"/>
</dbReference>
<comment type="caution">
    <text evidence="3">The sequence shown here is derived from an EMBL/GenBank/DDBJ whole genome shotgun (WGS) entry which is preliminary data.</text>
</comment>
<dbReference type="EMBL" id="QNGE01011539">
    <property type="protein sequence ID" value="KAA3670319.1"/>
    <property type="molecule type" value="Genomic_DNA"/>
</dbReference>
<keyword evidence="1" id="KW-0472">Membrane</keyword>
<dbReference type="InterPro" id="IPR059181">
    <property type="entry name" value="RWDD2A-B_C"/>
</dbReference>
<protein>
    <recommendedName>
        <fullName evidence="2">Small nuclear ribonucleoprotein Prp3 C-terminal domain-containing protein</fullName>
    </recommendedName>
</protein>
<gene>
    <name evidence="3" type="ORF">DEA37_0002055</name>
</gene>
<keyword evidence="1" id="KW-1133">Transmembrane helix</keyword>
<keyword evidence="4" id="KW-1185">Reference proteome</keyword>
<dbReference type="CDD" id="cd24163">
    <property type="entry name" value="RWDD2_C"/>
    <property type="match status" value="1"/>
</dbReference>
<evidence type="ECO:0000313" key="3">
    <source>
        <dbReference type="EMBL" id="KAA3670319.1"/>
    </source>
</evidence>
<organism evidence="3 4">
    <name type="scientific">Paragonimus westermani</name>
    <dbReference type="NCBI Taxonomy" id="34504"/>
    <lineage>
        <taxon>Eukaryota</taxon>
        <taxon>Metazoa</taxon>
        <taxon>Spiralia</taxon>
        <taxon>Lophotrochozoa</taxon>
        <taxon>Platyhelminthes</taxon>
        <taxon>Trematoda</taxon>
        <taxon>Digenea</taxon>
        <taxon>Plagiorchiida</taxon>
        <taxon>Troglotremata</taxon>
        <taxon>Troglotrematidae</taxon>
        <taxon>Paragonimus</taxon>
    </lineage>
</organism>
<feature type="transmembrane region" description="Helical" evidence="1">
    <location>
        <begin position="34"/>
        <end position="54"/>
    </location>
</feature>
<reference evidence="3 4" key="1">
    <citation type="journal article" date="2019" name="Gigascience">
        <title>Whole-genome sequence of the oriental lung fluke Paragonimus westermani.</title>
        <authorList>
            <person name="Oey H."/>
            <person name="Zakrzewski M."/>
            <person name="Narain K."/>
            <person name="Devi K.R."/>
            <person name="Agatsuma T."/>
            <person name="Nawaratna S."/>
            <person name="Gobert G.N."/>
            <person name="Jones M.K."/>
            <person name="Ragan M.A."/>
            <person name="McManus D.P."/>
            <person name="Krause L."/>
        </authorList>
    </citation>
    <scope>NUCLEOTIDE SEQUENCE [LARGE SCALE GENOMIC DNA]</scope>
    <source>
        <strain evidence="3 4">IND2009</strain>
    </source>
</reference>
<evidence type="ECO:0000313" key="4">
    <source>
        <dbReference type="Proteomes" id="UP000324629"/>
    </source>
</evidence>
<dbReference type="Gene3D" id="3.10.110.10">
    <property type="entry name" value="Ubiquitin Conjugating Enzyme"/>
    <property type="match status" value="1"/>
</dbReference>
<dbReference type="InterPro" id="IPR010541">
    <property type="entry name" value="Prp3_C"/>
</dbReference>
<dbReference type="SUPFAM" id="SSF54495">
    <property type="entry name" value="UBC-like"/>
    <property type="match status" value="1"/>
</dbReference>
<keyword evidence="1" id="KW-0812">Transmembrane</keyword>
<proteinExistence type="predicted"/>
<sequence length="280" mass="31609">KRHRRWRACLGFTCSCCPVGCIQAKRRLISHGLHTLIILFSIDSTIIHLCFSVFNQIMGLAELTVQLPPGYPSGDSAAPVIPFMTLRLLSCVQTCGMNERMLSTRFSSWLQETATTGEPVVFAAIDWIRDELENWKSPDSALSSQLEDLRLTAAEGPVVCLWIVSHHIRSPIKRRLILAWAGELKLGGCSMPGRPGLIVVEGDADNADEYWRRIRGLQWKHIQLRDREMFGNGEYNALRFPEGFSELMMAHQSRFSWLSARGVSSEQYKLVFGIPGRLPH</sequence>
<name>A0A5J4N4S3_9TREM</name>
<dbReference type="Pfam" id="PF06544">
    <property type="entry name" value="Prp3_C"/>
    <property type="match status" value="1"/>
</dbReference>
<dbReference type="AlphaFoldDB" id="A0A5J4N4S3"/>
<dbReference type="PANTHER" id="PTHR15955:SF8">
    <property type="entry name" value="RWD DOMAIN-CONTAINING PROTEIN 2B-RELATED"/>
    <property type="match status" value="1"/>
</dbReference>
<dbReference type="PANTHER" id="PTHR15955">
    <property type="entry name" value="RWD DOMAIN CONTAINING PROTEIN 2"/>
    <property type="match status" value="1"/>
</dbReference>
<feature type="non-terminal residue" evidence="3">
    <location>
        <position position="1"/>
    </location>
</feature>
<dbReference type="InterPro" id="IPR016135">
    <property type="entry name" value="UBQ-conjugating_enzyme/RWD"/>
</dbReference>
<dbReference type="Proteomes" id="UP000324629">
    <property type="component" value="Unassembled WGS sequence"/>
</dbReference>
<accession>A0A5J4N4S3</accession>
<evidence type="ECO:0000259" key="2">
    <source>
        <dbReference type="Pfam" id="PF06544"/>
    </source>
</evidence>